<keyword evidence="3" id="KW-0804">Transcription</keyword>
<dbReference type="PROSITE" id="PS50932">
    <property type="entry name" value="HTH_LACI_2"/>
    <property type="match status" value="1"/>
</dbReference>
<dbReference type="GO" id="GO:0003700">
    <property type="term" value="F:DNA-binding transcription factor activity"/>
    <property type="evidence" value="ECO:0007669"/>
    <property type="project" value="TreeGrafter"/>
</dbReference>
<protein>
    <submittedName>
        <fullName evidence="5">LacI family transcriptional regulator</fullName>
    </submittedName>
</protein>
<keyword evidence="1" id="KW-0805">Transcription regulation</keyword>
<evidence type="ECO:0000313" key="5">
    <source>
        <dbReference type="EMBL" id="RKR76701.1"/>
    </source>
</evidence>
<dbReference type="InterPro" id="IPR000843">
    <property type="entry name" value="HTH_LacI"/>
</dbReference>
<dbReference type="InterPro" id="IPR046335">
    <property type="entry name" value="LacI/GalR-like_sensor"/>
</dbReference>
<dbReference type="InterPro" id="IPR028082">
    <property type="entry name" value="Peripla_BP_I"/>
</dbReference>
<dbReference type="SUPFAM" id="SSF53822">
    <property type="entry name" value="Periplasmic binding protein-like I"/>
    <property type="match status" value="1"/>
</dbReference>
<dbReference type="GO" id="GO:0000976">
    <property type="term" value="F:transcription cis-regulatory region binding"/>
    <property type="evidence" value="ECO:0007669"/>
    <property type="project" value="TreeGrafter"/>
</dbReference>
<keyword evidence="6" id="KW-1185">Reference proteome</keyword>
<organism evidence="5 6">
    <name type="scientific">Frondihabitans australicus</name>
    <dbReference type="NCBI Taxonomy" id="386892"/>
    <lineage>
        <taxon>Bacteria</taxon>
        <taxon>Bacillati</taxon>
        <taxon>Actinomycetota</taxon>
        <taxon>Actinomycetes</taxon>
        <taxon>Micrococcales</taxon>
        <taxon>Microbacteriaceae</taxon>
        <taxon>Frondihabitans</taxon>
    </lineage>
</organism>
<dbReference type="EMBL" id="RBKS01000001">
    <property type="protein sequence ID" value="RKR76701.1"/>
    <property type="molecule type" value="Genomic_DNA"/>
</dbReference>
<dbReference type="SUPFAM" id="SSF47413">
    <property type="entry name" value="lambda repressor-like DNA-binding domains"/>
    <property type="match status" value="1"/>
</dbReference>
<evidence type="ECO:0000256" key="3">
    <source>
        <dbReference type="ARBA" id="ARBA00023163"/>
    </source>
</evidence>
<dbReference type="Pfam" id="PF13377">
    <property type="entry name" value="Peripla_BP_3"/>
    <property type="match status" value="1"/>
</dbReference>
<dbReference type="AlphaFoldDB" id="A0A495IND1"/>
<accession>A0A495IND1</accession>
<evidence type="ECO:0000256" key="2">
    <source>
        <dbReference type="ARBA" id="ARBA00023125"/>
    </source>
</evidence>
<dbReference type="Gene3D" id="3.40.50.2300">
    <property type="match status" value="3"/>
</dbReference>
<dbReference type="CDD" id="cd01392">
    <property type="entry name" value="HTH_LacI"/>
    <property type="match status" value="1"/>
</dbReference>
<evidence type="ECO:0000313" key="6">
    <source>
        <dbReference type="Proteomes" id="UP000280008"/>
    </source>
</evidence>
<evidence type="ECO:0000259" key="4">
    <source>
        <dbReference type="PROSITE" id="PS50932"/>
    </source>
</evidence>
<dbReference type="PANTHER" id="PTHR30146">
    <property type="entry name" value="LACI-RELATED TRANSCRIPTIONAL REPRESSOR"/>
    <property type="match status" value="1"/>
</dbReference>
<proteinExistence type="predicted"/>
<sequence length="354" mass="37114">MTIADVAKRAGVSTSTASLAFRSTGSITDETRRRILLAASELDYAGPNPTARSLKSGRSGIVGVVVAESIRRAFQSPVTIATMDGLSEVLDELDVGQLLLPGRADSLGRGRPLDTMPVDAVVFVTRGEEFDSLLAGLKARRIPMVGIEGPHLDGIVLIDIDDARGTAEVAHHVRSLGHVDVGVVMRTTRVGEHVPPGAPEPVARGLEAIGNRTIRERLRATASVFPDARRVEAGGRDLEAGAVAAGRLLDEPVSGRRPTAILAQNDMLAAGALRAAAARGLRVPEDLTVTGFDGADLPWLEQRLTTIEQPLHERGRRAGLAVGELLAGGSPASVVLPVTLRVGETSGPVPRGSR</sequence>
<feature type="domain" description="HTH lacI-type" evidence="4">
    <location>
        <begin position="1"/>
        <end position="56"/>
    </location>
</feature>
<keyword evidence="2" id="KW-0238">DNA-binding</keyword>
<dbReference type="Gene3D" id="1.10.260.40">
    <property type="entry name" value="lambda repressor-like DNA-binding domains"/>
    <property type="match status" value="1"/>
</dbReference>
<dbReference type="PANTHER" id="PTHR30146:SF138">
    <property type="entry name" value="TRANSCRIPTIONAL REGULATORY PROTEIN"/>
    <property type="match status" value="1"/>
</dbReference>
<name>A0A495IND1_9MICO</name>
<dbReference type="SMART" id="SM00354">
    <property type="entry name" value="HTH_LACI"/>
    <property type="match status" value="1"/>
</dbReference>
<dbReference type="InterPro" id="IPR010982">
    <property type="entry name" value="Lambda_DNA-bd_dom_sf"/>
</dbReference>
<comment type="caution">
    <text evidence="5">The sequence shown here is derived from an EMBL/GenBank/DDBJ whole genome shotgun (WGS) entry which is preliminary data.</text>
</comment>
<reference evidence="5 6" key="1">
    <citation type="submission" date="2018-10" db="EMBL/GenBank/DDBJ databases">
        <title>Sequencing the genomes of 1000 actinobacteria strains.</title>
        <authorList>
            <person name="Klenk H.-P."/>
        </authorList>
    </citation>
    <scope>NUCLEOTIDE SEQUENCE [LARGE SCALE GENOMIC DNA]</scope>
    <source>
        <strain evidence="5 6">DSM 17894</strain>
    </source>
</reference>
<gene>
    <name evidence="5" type="ORF">C8E83_3878</name>
</gene>
<evidence type="ECO:0000256" key="1">
    <source>
        <dbReference type="ARBA" id="ARBA00023015"/>
    </source>
</evidence>
<dbReference type="Pfam" id="PF00356">
    <property type="entry name" value="LacI"/>
    <property type="match status" value="1"/>
</dbReference>
<dbReference type="Proteomes" id="UP000280008">
    <property type="component" value="Unassembled WGS sequence"/>
</dbReference>